<dbReference type="EMBL" id="WKJQ01000001">
    <property type="protein sequence ID" value="MRW96386.1"/>
    <property type="molecule type" value="Genomic_DNA"/>
</dbReference>
<name>A0A6A8G8E9_9EURY</name>
<dbReference type="InterPro" id="IPR000120">
    <property type="entry name" value="Amidase"/>
</dbReference>
<dbReference type="Proteomes" id="UP000443423">
    <property type="component" value="Unassembled WGS sequence"/>
</dbReference>
<dbReference type="Pfam" id="PF01425">
    <property type="entry name" value="Amidase"/>
    <property type="match status" value="1"/>
</dbReference>
<feature type="domain" description="Amidase" evidence="2">
    <location>
        <begin position="118"/>
        <end position="510"/>
    </location>
</feature>
<feature type="region of interest" description="Disordered" evidence="1">
    <location>
        <begin position="8"/>
        <end position="28"/>
    </location>
</feature>
<dbReference type="Gene3D" id="3.90.1300.10">
    <property type="entry name" value="Amidase signature (AS) domain"/>
    <property type="match status" value="1"/>
</dbReference>
<proteinExistence type="predicted"/>
<accession>A0A6A8G8E9</accession>
<dbReference type="PANTHER" id="PTHR11895:SF170">
    <property type="entry name" value="AMIDASE"/>
    <property type="match status" value="1"/>
</dbReference>
<dbReference type="PANTHER" id="PTHR11895">
    <property type="entry name" value="TRANSAMIDASE"/>
    <property type="match status" value="1"/>
</dbReference>
<reference evidence="3 4" key="1">
    <citation type="submission" date="2019-11" db="EMBL/GenBank/DDBJ databases">
        <title>Whole genome sequence of Haloferax sp. MBLA0078.</title>
        <authorList>
            <person name="Seo M.-J."/>
            <person name="Cho E.-S."/>
        </authorList>
    </citation>
    <scope>NUCLEOTIDE SEQUENCE [LARGE SCALE GENOMIC DNA]</scope>
    <source>
        <strain evidence="3 4">MBLA0078</strain>
    </source>
</reference>
<keyword evidence="4" id="KW-1185">Reference proteome</keyword>
<dbReference type="GO" id="GO:0003824">
    <property type="term" value="F:catalytic activity"/>
    <property type="evidence" value="ECO:0007669"/>
    <property type="project" value="InterPro"/>
</dbReference>
<evidence type="ECO:0000259" key="2">
    <source>
        <dbReference type="Pfam" id="PF01425"/>
    </source>
</evidence>
<comment type="caution">
    <text evidence="3">The sequence shown here is derived from an EMBL/GenBank/DDBJ whole genome shotgun (WGS) entry which is preliminary data.</text>
</comment>
<dbReference type="InterPro" id="IPR020556">
    <property type="entry name" value="Amidase_CS"/>
</dbReference>
<dbReference type="AlphaFoldDB" id="A0A6A8G8E9"/>
<dbReference type="InterPro" id="IPR036928">
    <property type="entry name" value="AS_sf"/>
</dbReference>
<gene>
    <name evidence="3" type="ORF">GJR99_07345</name>
</gene>
<evidence type="ECO:0000313" key="4">
    <source>
        <dbReference type="Proteomes" id="UP000443423"/>
    </source>
</evidence>
<protein>
    <recommendedName>
        <fullName evidence="2">Amidase domain-containing protein</fullName>
    </recommendedName>
</protein>
<dbReference type="InterPro" id="IPR023631">
    <property type="entry name" value="Amidase_dom"/>
</dbReference>
<dbReference type="PROSITE" id="PS00571">
    <property type="entry name" value="AMIDASES"/>
    <property type="match status" value="1"/>
</dbReference>
<organism evidence="3 4">
    <name type="scientific">Haloferax marinum</name>
    <dbReference type="NCBI Taxonomy" id="2666143"/>
    <lineage>
        <taxon>Archaea</taxon>
        <taxon>Methanobacteriati</taxon>
        <taxon>Methanobacteriota</taxon>
        <taxon>Stenosarchaea group</taxon>
        <taxon>Halobacteria</taxon>
        <taxon>Halobacteriales</taxon>
        <taxon>Haloferacaceae</taxon>
        <taxon>Haloferax</taxon>
    </lineage>
</organism>
<evidence type="ECO:0000256" key="1">
    <source>
        <dbReference type="SAM" id="MobiDB-lite"/>
    </source>
</evidence>
<evidence type="ECO:0000313" key="3">
    <source>
        <dbReference type="EMBL" id="MRW96386.1"/>
    </source>
</evidence>
<dbReference type="SUPFAM" id="SSF75304">
    <property type="entry name" value="Amidase signature (AS) enzymes"/>
    <property type="match status" value="1"/>
</dbReference>
<sequence length="521" mass="53901">MERFALDANLWHSGADGDPSSSAPRGQSWCIVNRMTRQDTRMSGERSSRAIRRAAEVYGFSLDDEGVERYVAELDATAEALGMLEATDPAAEPATEVDEGDDPHNAIRYSFSLPGDDAASGPLSNYRLGVKDNLAVAGVPMTCGSAALSYTPDYHATVVQRLVDAGGDVRATTNMDEFAFFTTGETCAHGPIGNPAVDGAVPGGSSSGSGAAVAAGHLDAALGSDTGGSVRIPASYCGIVGLKPTHRSVSRFGFVDLAPSLDQVGVLATSVKLAGDVFETVAGPDIRDPSTLGMPTPDVSVPDTVDSLQVGVVEEAMTDADPSVREQVDATVEALADAGVVVDRISLPTFRVTPLAVLATSNVEFARLVADNGQVYGTGTGYSEGLRTALDDLDSSRLGDNVVGQLLVGGGLLETTGGNHYVAAQRVRETFTREVDDALAAYDALVLPTTPTTAPSFGTVTDQEAFVRTISHTAPFNLTGNPALSVPCGTADGRPVGCQFVTARHDESTALALGSAVERSS</sequence>